<feature type="compositionally biased region" description="Basic and acidic residues" evidence="6">
    <location>
        <begin position="232"/>
        <end position="265"/>
    </location>
</feature>
<feature type="domain" description="Arf-GAP" evidence="7">
    <location>
        <begin position="12"/>
        <end position="134"/>
    </location>
</feature>
<dbReference type="Proteomes" id="UP000449547">
    <property type="component" value="Unassembled WGS sequence"/>
</dbReference>
<organism evidence="8 9">
    <name type="scientific">Diutina rugosa</name>
    <name type="common">Yeast</name>
    <name type="synonym">Candida rugosa</name>
    <dbReference type="NCBI Taxonomy" id="5481"/>
    <lineage>
        <taxon>Eukaryota</taxon>
        <taxon>Fungi</taxon>
        <taxon>Dikarya</taxon>
        <taxon>Ascomycota</taxon>
        <taxon>Saccharomycotina</taxon>
        <taxon>Pichiomycetes</taxon>
        <taxon>Debaryomycetaceae</taxon>
        <taxon>Diutina</taxon>
    </lineage>
</organism>
<keyword evidence="9" id="KW-1185">Reference proteome</keyword>
<dbReference type="InterPro" id="IPR037278">
    <property type="entry name" value="ARFGAP/RecO"/>
</dbReference>
<evidence type="ECO:0000256" key="3">
    <source>
        <dbReference type="ARBA" id="ARBA00022771"/>
    </source>
</evidence>
<dbReference type="CDD" id="cd08831">
    <property type="entry name" value="ArfGap_ArfGap2_3_like"/>
    <property type="match status" value="1"/>
</dbReference>
<comment type="caution">
    <text evidence="8">The sequence shown here is derived from an EMBL/GenBank/DDBJ whole genome shotgun (WGS) entry which is preliminary data.</text>
</comment>
<dbReference type="GO" id="GO:0005096">
    <property type="term" value="F:GTPase activator activity"/>
    <property type="evidence" value="ECO:0007669"/>
    <property type="project" value="UniProtKB-KW"/>
</dbReference>
<dbReference type="PROSITE" id="PS50115">
    <property type="entry name" value="ARFGAP"/>
    <property type="match status" value="1"/>
</dbReference>
<evidence type="ECO:0000313" key="9">
    <source>
        <dbReference type="Proteomes" id="UP000449547"/>
    </source>
</evidence>
<dbReference type="OMA" id="PANQVCF"/>
<feature type="compositionally biased region" description="Polar residues" evidence="6">
    <location>
        <begin position="214"/>
        <end position="227"/>
    </location>
</feature>
<dbReference type="VEuPathDB" id="FungiDB:DIURU_003329"/>
<dbReference type="PANTHER" id="PTHR45686:SF4">
    <property type="entry name" value="ADP-RIBOSYLATION FACTOR GTPASE ACTIVATING PROTEIN 3, ISOFORM H"/>
    <property type="match status" value="1"/>
</dbReference>
<evidence type="ECO:0000313" key="8">
    <source>
        <dbReference type="EMBL" id="KAA8900959.1"/>
    </source>
</evidence>
<keyword evidence="2" id="KW-0479">Metal-binding</keyword>
<accession>A0A642UKY0</accession>
<dbReference type="GO" id="GO:0000139">
    <property type="term" value="C:Golgi membrane"/>
    <property type="evidence" value="ECO:0007669"/>
    <property type="project" value="GOC"/>
</dbReference>
<keyword evidence="1" id="KW-0343">GTPase activation</keyword>
<reference evidence="8 9" key="1">
    <citation type="submission" date="2019-07" db="EMBL/GenBank/DDBJ databases">
        <title>Genome assembly of two rare yeast pathogens: Diutina rugosa and Trichomonascus ciferrii.</title>
        <authorList>
            <person name="Mixao V."/>
            <person name="Saus E."/>
            <person name="Hansen A."/>
            <person name="Lass-Flor C."/>
            <person name="Gabaldon T."/>
        </authorList>
    </citation>
    <scope>NUCLEOTIDE SEQUENCE [LARGE SCALE GENOMIC DNA]</scope>
    <source>
        <strain evidence="8 9">CBS 613</strain>
    </source>
</reference>
<dbReference type="GO" id="GO:0048205">
    <property type="term" value="P:COPI coating of Golgi vesicle"/>
    <property type="evidence" value="ECO:0007669"/>
    <property type="project" value="TreeGrafter"/>
</dbReference>
<evidence type="ECO:0000256" key="5">
    <source>
        <dbReference type="PROSITE-ProRule" id="PRU00288"/>
    </source>
</evidence>
<evidence type="ECO:0000256" key="2">
    <source>
        <dbReference type="ARBA" id="ARBA00022723"/>
    </source>
</evidence>
<dbReference type="GO" id="GO:0008270">
    <property type="term" value="F:zinc ion binding"/>
    <property type="evidence" value="ECO:0007669"/>
    <property type="project" value="UniProtKB-KW"/>
</dbReference>
<dbReference type="SUPFAM" id="SSF57863">
    <property type="entry name" value="ArfGap/RecO-like zinc finger"/>
    <property type="match status" value="1"/>
</dbReference>
<gene>
    <name evidence="8" type="ORF">DIURU_003329</name>
</gene>
<dbReference type="RefSeq" id="XP_034011582.1">
    <property type="nucleotide sequence ID" value="XM_034156079.1"/>
</dbReference>
<keyword evidence="3 5" id="KW-0863">Zinc-finger</keyword>
<evidence type="ECO:0000256" key="4">
    <source>
        <dbReference type="ARBA" id="ARBA00022833"/>
    </source>
</evidence>
<protein>
    <recommendedName>
        <fullName evidence="7">Arf-GAP domain-containing protein</fullName>
    </recommendedName>
</protein>
<keyword evidence="4" id="KW-0862">Zinc</keyword>
<dbReference type="AlphaFoldDB" id="A0A642UKY0"/>
<dbReference type="EMBL" id="SWFT01000105">
    <property type="protein sequence ID" value="KAA8900959.1"/>
    <property type="molecule type" value="Genomic_DNA"/>
</dbReference>
<dbReference type="Gene3D" id="1.10.220.150">
    <property type="entry name" value="Arf GTPase activating protein"/>
    <property type="match status" value="1"/>
</dbReference>
<dbReference type="PANTHER" id="PTHR45686">
    <property type="entry name" value="ADP-RIBOSYLATION FACTOR GTPASE ACTIVATING PROTEIN 3, ISOFORM H-RELATED"/>
    <property type="match status" value="1"/>
</dbReference>
<feature type="region of interest" description="Disordered" evidence="6">
    <location>
        <begin position="340"/>
        <end position="362"/>
    </location>
</feature>
<dbReference type="InterPro" id="IPR038508">
    <property type="entry name" value="ArfGAP_dom_sf"/>
</dbReference>
<name>A0A642UKY0_DIURU</name>
<evidence type="ECO:0000256" key="6">
    <source>
        <dbReference type="SAM" id="MobiDB-lite"/>
    </source>
</evidence>
<dbReference type="Pfam" id="PF01412">
    <property type="entry name" value="ArfGap"/>
    <property type="match status" value="1"/>
</dbReference>
<dbReference type="GeneID" id="54781980"/>
<evidence type="ECO:0000256" key="1">
    <source>
        <dbReference type="ARBA" id="ARBA00022468"/>
    </source>
</evidence>
<evidence type="ECO:0000259" key="7">
    <source>
        <dbReference type="PROSITE" id="PS50115"/>
    </source>
</evidence>
<feature type="region of interest" description="Disordered" evidence="6">
    <location>
        <begin position="140"/>
        <end position="302"/>
    </location>
</feature>
<dbReference type="SMART" id="SM00105">
    <property type="entry name" value="ArfGap"/>
    <property type="match status" value="1"/>
</dbReference>
<feature type="compositionally biased region" description="Polar residues" evidence="6">
    <location>
        <begin position="166"/>
        <end position="188"/>
    </location>
</feature>
<dbReference type="PRINTS" id="PR00405">
    <property type="entry name" value="REVINTRACTNG"/>
</dbReference>
<proteinExistence type="predicted"/>
<dbReference type="OrthoDB" id="983479at2759"/>
<feature type="compositionally biased region" description="Low complexity" evidence="6">
    <location>
        <begin position="153"/>
        <end position="165"/>
    </location>
</feature>
<sequence length="445" mass="48718">MSDTIATKEEAALVFDRLKKDPANQVCFDCPNRNPTWTSIPFGVFLCLECSAVHRNMGVHITFVKSSNLDSWQRIQLRNFKFGGNKAAKDYFCKNGGSQFFNKSNGVDATAKYTSPVASKYKEKLKAKALEDAKRHPDAITLDDITTAPEGGSDSNDSTDDFFSNWTKPVSASPLSSKSVTPNASSDSLPAKKPVRTAAAARLNRGSNAPKKSILSTKGNGPRSSRLANKRQNKEEIDFEALEKQAKEEAERAKELGYKPEEEVAPKPVISTPAPGPKKGLSLGSKKEEDESPSPAPIQETTQQFQRLGFGMVDGDNDTNGPKKQYKEVKYTGEVTNKFGTQKGISSDEFFGRGPRFDEGARREAQEKLQAFNGAQSISSSSYFGEPDEANNRTASGSYNLQDIQSSARQFASQLQGNAQDLDVLKDALEEGATKLGSYLRDYLR</sequence>
<dbReference type="InterPro" id="IPR001164">
    <property type="entry name" value="ArfGAP_dom"/>
</dbReference>